<evidence type="ECO:0000313" key="2">
    <source>
        <dbReference type="EnsemblPlants" id="Solyc06g009825.1.1"/>
    </source>
</evidence>
<dbReference type="Proteomes" id="UP000004994">
    <property type="component" value="Chromosome 6"/>
</dbReference>
<reference evidence="2" key="2">
    <citation type="submission" date="2019-01" db="UniProtKB">
        <authorList>
            <consortium name="EnsemblPlants"/>
        </authorList>
    </citation>
    <scope>IDENTIFICATION</scope>
    <source>
        <strain evidence="2">cv. Heinz 1706</strain>
    </source>
</reference>
<name>A0A3Q7HKB2_SOLLC</name>
<protein>
    <submittedName>
        <fullName evidence="2">Uncharacterized protein</fullName>
    </submittedName>
</protein>
<keyword evidence="3" id="KW-1185">Reference proteome</keyword>
<dbReference type="Gramene" id="Solyc06g009825.1.1">
    <property type="protein sequence ID" value="Solyc06g009825.1.1"/>
    <property type="gene ID" value="Solyc06g009825.1"/>
</dbReference>
<dbReference type="EnsemblPlants" id="Solyc06g009825.1.1">
    <property type="protein sequence ID" value="Solyc06g009825.1.1"/>
    <property type="gene ID" value="Solyc06g009825.1"/>
</dbReference>
<feature type="region of interest" description="Disordered" evidence="1">
    <location>
        <begin position="33"/>
        <end position="71"/>
    </location>
</feature>
<accession>A0A3Q7HKB2</accession>
<dbReference type="InParanoid" id="A0A3Q7HKB2"/>
<organism evidence="2">
    <name type="scientific">Solanum lycopersicum</name>
    <name type="common">Tomato</name>
    <name type="synonym">Lycopersicon esculentum</name>
    <dbReference type="NCBI Taxonomy" id="4081"/>
    <lineage>
        <taxon>Eukaryota</taxon>
        <taxon>Viridiplantae</taxon>
        <taxon>Streptophyta</taxon>
        <taxon>Embryophyta</taxon>
        <taxon>Tracheophyta</taxon>
        <taxon>Spermatophyta</taxon>
        <taxon>Magnoliopsida</taxon>
        <taxon>eudicotyledons</taxon>
        <taxon>Gunneridae</taxon>
        <taxon>Pentapetalae</taxon>
        <taxon>asterids</taxon>
        <taxon>lamiids</taxon>
        <taxon>Solanales</taxon>
        <taxon>Solanaceae</taxon>
        <taxon>Solanoideae</taxon>
        <taxon>Solaneae</taxon>
        <taxon>Solanum</taxon>
        <taxon>Solanum subgen. Lycopersicon</taxon>
    </lineage>
</organism>
<proteinExistence type="predicted"/>
<sequence>MTSSTVGAQPSFSTLAILTNEPVVSVDCLHANIRDPDLKGSGSDNVKFDEDSYGGSIDGDGKKRENNKVKI</sequence>
<dbReference type="AlphaFoldDB" id="A0A3Q7HKB2"/>
<feature type="compositionally biased region" description="Basic and acidic residues" evidence="1">
    <location>
        <begin position="59"/>
        <end position="71"/>
    </location>
</feature>
<evidence type="ECO:0000313" key="3">
    <source>
        <dbReference type="Proteomes" id="UP000004994"/>
    </source>
</evidence>
<evidence type="ECO:0000256" key="1">
    <source>
        <dbReference type="SAM" id="MobiDB-lite"/>
    </source>
</evidence>
<reference evidence="2" key="1">
    <citation type="journal article" date="2012" name="Nature">
        <title>The tomato genome sequence provides insights into fleshy fruit evolution.</title>
        <authorList>
            <consortium name="Tomato Genome Consortium"/>
        </authorList>
    </citation>
    <scope>NUCLEOTIDE SEQUENCE [LARGE SCALE GENOMIC DNA]</scope>
    <source>
        <strain evidence="2">cv. Heinz 1706</strain>
    </source>
</reference>